<feature type="compositionally biased region" description="Polar residues" evidence="1">
    <location>
        <begin position="192"/>
        <end position="205"/>
    </location>
</feature>
<name>A0A9B2JQZ3_BOMTE</name>
<dbReference type="AlphaFoldDB" id="A0A9B2JQZ3"/>
<reference evidence="3" key="1">
    <citation type="submission" date="2025-08" db="UniProtKB">
        <authorList>
            <consortium name="RefSeq"/>
        </authorList>
    </citation>
    <scope>IDENTIFICATION</scope>
</reference>
<gene>
    <name evidence="3" type="primary">LOC100644645</name>
</gene>
<dbReference type="KEGG" id="bter:100644645"/>
<feature type="compositionally biased region" description="Polar residues" evidence="1">
    <location>
        <begin position="716"/>
        <end position="732"/>
    </location>
</feature>
<feature type="compositionally biased region" description="Basic residues" evidence="1">
    <location>
        <begin position="300"/>
        <end position="310"/>
    </location>
</feature>
<dbReference type="OrthoDB" id="6622071at2759"/>
<feature type="compositionally biased region" description="Polar residues" evidence="1">
    <location>
        <begin position="375"/>
        <end position="388"/>
    </location>
</feature>
<sequence length="782" mass="88715">MPQILNHRKVKKSQKRVLVKRKHFLTNYHEAKSYKPLCKQLQSNNNSLARALSKEKHEGQLLFSQNVALIAEVQDLGLACNKRDAIISNILKNAKEMLKMLVTLTGYLTNTISSCQEFVESVATNMQMSYNSAGKRESLKGLSIKSPTRGVVKPMVSGYTITKPTINLSRLNMQHINNSSNLSIIPEVRTPPRNQELNNSMSPNGVSVRRTCKNGRTYRMPERLSPLTVASQRDSDESEQRLSERSSRNSTERMSGRISERMSGRISERMSGRISERMSGRISERISGRMSQRISERIPKSKSRSPKNRSSRCNIENLERIGSPRVKLNDVSKLLQNSHTINIRMLTENRNSQETDRSRCSNEEDEDSQTKIIAETSTPDDSGNNNDGATGDENEESNNELDTTDEQKKEKVNETRSITSNWEDPLEGPSWLFDNSQVVPSFTNNDKKTDDVDVSNDDSISFILTEKESKNLFEETMQEMSPLSMSSRCANHVNNSKNSIQTNNEDESNIPQQNENNYYNGAIMRDANENECKTENASTTNLQNYITQRRGYFESDDEDDFTLIYTRQPRNVHFDINDLKLPVLEESALKPIIPAEPEPEITTTLRKISQICPIPSVSHDTLNESTFNQSTVNLPLLVNNDDETIELAPVKKESKLSQQKNKRQKVTTTHFSDFVDNTPPLKKNNSYKKKKGKPMKDPSAVKVVLQKLNESDVKSRTPSPNETISRDCNQSLSPVSSRADNSSDSESSTSTNSTFTCNRPRRKRAQISYHEPNLIKKLRRNQ</sequence>
<evidence type="ECO:0000313" key="3">
    <source>
        <dbReference type="RefSeq" id="XP_012167561.1"/>
    </source>
</evidence>
<feature type="compositionally biased region" description="Low complexity" evidence="1">
    <location>
        <begin position="733"/>
        <end position="756"/>
    </location>
</feature>
<feature type="region of interest" description="Disordered" evidence="1">
    <location>
        <begin position="649"/>
        <end position="782"/>
    </location>
</feature>
<organism evidence="2 3">
    <name type="scientific">Bombus terrestris</name>
    <name type="common">Buff-tailed bumblebee</name>
    <name type="synonym">Apis terrestris</name>
    <dbReference type="NCBI Taxonomy" id="30195"/>
    <lineage>
        <taxon>Eukaryota</taxon>
        <taxon>Metazoa</taxon>
        <taxon>Ecdysozoa</taxon>
        <taxon>Arthropoda</taxon>
        <taxon>Hexapoda</taxon>
        <taxon>Insecta</taxon>
        <taxon>Pterygota</taxon>
        <taxon>Neoptera</taxon>
        <taxon>Endopterygota</taxon>
        <taxon>Hymenoptera</taxon>
        <taxon>Apocrita</taxon>
        <taxon>Aculeata</taxon>
        <taxon>Apoidea</taxon>
        <taxon>Anthophila</taxon>
        <taxon>Apidae</taxon>
        <taxon>Bombus</taxon>
        <taxon>Bombus</taxon>
    </lineage>
</organism>
<feature type="region of interest" description="Disordered" evidence="1">
    <location>
        <begin position="493"/>
        <end position="515"/>
    </location>
</feature>
<keyword evidence="2" id="KW-1185">Reference proteome</keyword>
<protein>
    <submittedName>
        <fullName evidence="3">General transcriptional corepressor trfA</fullName>
    </submittedName>
</protein>
<accession>A0A9B2JQZ3</accession>
<evidence type="ECO:0000256" key="1">
    <source>
        <dbReference type="SAM" id="MobiDB-lite"/>
    </source>
</evidence>
<evidence type="ECO:0000313" key="2">
    <source>
        <dbReference type="Proteomes" id="UP000835206"/>
    </source>
</evidence>
<dbReference type="RefSeq" id="XP_012167561.1">
    <property type="nucleotide sequence ID" value="XM_012312171.3"/>
</dbReference>
<feature type="compositionally biased region" description="Basic and acidic residues" evidence="1">
    <location>
        <begin position="405"/>
        <end position="414"/>
    </location>
</feature>
<feature type="compositionally biased region" description="Basic and acidic residues" evidence="1">
    <location>
        <begin position="351"/>
        <end position="362"/>
    </location>
</feature>
<feature type="compositionally biased region" description="Acidic residues" evidence="1">
    <location>
        <begin position="390"/>
        <end position="404"/>
    </location>
</feature>
<feature type="region of interest" description="Disordered" evidence="1">
    <location>
        <begin position="190"/>
        <end position="314"/>
    </location>
</feature>
<dbReference type="GeneID" id="100644645"/>
<feature type="compositionally biased region" description="Basic and acidic residues" evidence="1">
    <location>
        <begin position="233"/>
        <end position="287"/>
    </location>
</feature>
<proteinExistence type="predicted"/>
<feature type="region of interest" description="Disordered" evidence="1">
    <location>
        <begin position="345"/>
        <end position="433"/>
    </location>
</feature>
<dbReference type="Proteomes" id="UP000835206">
    <property type="component" value="Chromosome 9"/>
</dbReference>